<dbReference type="InterPro" id="IPR038330">
    <property type="entry name" value="TspO/MBR-related_sf"/>
</dbReference>
<dbReference type="InterPro" id="IPR004307">
    <property type="entry name" value="TspO_MBR"/>
</dbReference>
<evidence type="ECO:0000256" key="4">
    <source>
        <dbReference type="ARBA" id="ARBA00022989"/>
    </source>
</evidence>
<feature type="transmembrane region" description="Helical" evidence="6">
    <location>
        <begin position="41"/>
        <end position="62"/>
    </location>
</feature>
<proteinExistence type="inferred from homology"/>
<dbReference type="GO" id="GO:0033013">
    <property type="term" value="P:tetrapyrrole metabolic process"/>
    <property type="evidence" value="ECO:0007669"/>
    <property type="project" value="UniProtKB-ARBA"/>
</dbReference>
<comment type="subcellular location">
    <subcellularLocation>
        <location evidence="1">Membrane</location>
        <topology evidence="1">Multi-pass membrane protein</topology>
    </subcellularLocation>
</comment>
<gene>
    <name evidence="7" type="ordered locus">Rsph17025_4212</name>
</gene>
<dbReference type="BioCyc" id="RSPH349102:G1G8M-4346-MONOMER"/>
<dbReference type="PIRSF" id="PIRSF005859">
    <property type="entry name" value="PBR"/>
    <property type="match status" value="1"/>
</dbReference>
<sequence length="156" mass="17033">MTLFAIFLATCAVPAAAGILFKPGPWYRDLDKPDWTPPNRLFPVIWATLYTLMSLAAARIALQADNDPALALWGLQITISTLWSAVFFGQHRILAGAVIIALLWMSVLATTVAFARLDALAAGMMVPYLAWGTFALALNISVWRRNRNRAGMPASS</sequence>
<feature type="transmembrane region" description="Helical" evidence="6">
    <location>
        <begin position="69"/>
        <end position="87"/>
    </location>
</feature>
<feature type="transmembrane region" description="Helical" evidence="6">
    <location>
        <begin position="126"/>
        <end position="143"/>
    </location>
</feature>
<comment type="similarity">
    <text evidence="2">Belongs to the TspO/BZRP family.</text>
</comment>
<dbReference type="EMBL" id="CP000663">
    <property type="protein sequence ID" value="ABP73062.1"/>
    <property type="molecule type" value="Genomic_DNA"/>
</dbReference>
<keyword evidence="3 6" id="KW-0812">Transmembrane</keyword>
<dbReference type="HOGENOM" id="CLU_091805_2_1_5"/>
<keyword evidence="4 6" id="KW-1133">Transmembrane helix</keyword>
<dbReference type="FunFam" id="1.20.1260.100:FF:000001">
    <property type="entry name" value="translocator protein 2"/>
    <property type="match status" value="1"/>
</dbReference>
<reference evidence="7" key="1">
    <citation type="submission" date="2007-04" db="EMBL/GenBank/DDBJ databases">
        <title>Complete sequence of plasmid pRSPA02 of Rhodobacter sphaeroides ATCC 17025.</title>
        <authorList>
            <consortium name="US DOE Joint Genome Institute"/>
            <person name="Copeland A."/>
            <person name="Lucas S."/>
            <person name="Lapidus A."/>
            <person name="Barry K."/>
            <person name="Detter J.C."/>
            <person name="Glavina del Rio T."/>
            <person name="Hammon N."/>
            <person name="Israni S."/>
            <person name="Dalin E."/>
            <person name="Tice H."/>
            <person name="Pitluck S."/>
            <person name="Chertkov O."/>
            <person name="Brettin T."/>
            <person name="Bruce D."/>
            <person name="Han C."/>
            <person name="Schmutz J."/>
            <person name="Larimer F."/>
            <person name="Land M."/>
            <person name="Hauser L."/>
            <person name="Kyrpides N."/>
            <person name="Kim E."/>
            <person name="Richardson P."/>
            <person name="Mackenzie C."/>
            <person name="Choudhary M."/>
            <person name="Donohue T.J."/>
            <person name="Kaplan S."/>
        </authorList>
    </citation>
    <scope>NUCLEOTIDE SEQUENCE [LARGE SCALE GENOMIC DNA]</scope>
    <source>
        <strain evidence="7">ATCC 17025</strain>
        <plasmid evidence="7">pRSPA02</plasmid>
    </source>
</reference>
<accession>A4X098</accession>
<evidence type="ECO:0000256" key="2">
    <source>
        <dbReference type="ARBA" id="ARBA00007524"/>
    </source>
</evidence>
<dbReference type="AlphaFoldDB" id="A4X098"/>
<evidence type="ECO:0008006" key="8">
    <source>
        <dbReference type="Google" id="ProtNLM"/>
    </source>
</evidence>
<evidence type="ECO:0000256" key="3">
    <source>
        <dbReference type="ARBA" id="ARBA00022692"/>
    </source>
</evidence>
<keyword evidence="7" id="KW-0614">Plasmid</keyword>
<evidence type="ECO:0000256" key="1">
    <source>
        <dbReference type="ARBA" id="ARBA00004141"/>
    </source>
</evidence>
<dbReference type="CDD" id="cd15904">
    <property type="entry name" value="TSPO_MBR"/>
    <property type="match status" value="1"/>
</dbReference>
<keyword evidence="5 6" id="KW-0472">Membrane</keyword>
<dbReference type="Pfam" id="PF03073">
    <property type="entry name" value="TspO_MBR"/>
    <property type="match status" value="1"/>
</dbReference>
<organism evidence="7">
    <name type="scientific">Cereibacter sphaeroides (strain ATCC 17025 / ATH 2.4.3)</name>
    <name type="common">Rhodobacter sphaeroides</name>
    <dbReference type="NCBI Taxonomy" id="349102"/>
    <lineage>
        <taxon>Bacteria</taxon>
        <taxon>Pseudomonadati</taxon>
        <taxon>Pseudomonadota</taxon>
        <taxon>Alphaproteobacteria</taxon>
        <taxon>Rhodobacterales</taxon>
        <taxon>Paracoccaceae</taxon>
        <taxon>Cereibacter</taxon>
    </lineage>
</organism>
<name>A4X098_CERS5</name>
<dbReference type="PANTHER" id="PTHR10057:SF0">
    <property type="entry name" value="TRANSLOCATOR PROTEIN"/>
    <property type="match status" value="1"/>
</dbReference>
<evidence type="ECO:0000313" key="7">
    <source>
        <dbReference type="EMBL" id="ABP73062.1"/>
    </source>
</evidence>
<dbReference type="KEGG" id="rsq:Rsph17025_4212"/>
<dbReference type="GO" id="GO:0016020">
    <property type="term" value="C:membrane"/>
    <property type="evidence" value="ECO:0007669"/>
    <property type="project" value="UniProtKB-SubCell"/>
</dbReference>
<feature type="transmembrane region" description="Helical" evidence="6">
    <location>
        <begin position="93"/>
        <end position="114"/>
    </location>
</feature>
<dbReference type="PANTHER" id="PTHR10057">
    <property type="entry name" value="PERIPHERAL-TYPE BENZODIAZEPINE RECEPTOR"/>
    <property type="match status" value="1"/>
</dbReference>
<dbReference type="NCBIfam" id="NF047825">
    <property type="entry name" value="T-richsensTspOAlph"/>
    <property type="match status" value="1"/>
</dbReference>
<evidence type="ECO:0000256" key="6">
    <source>
        <dbReference type="SAM" id="Phobius"/>
    </source>
</evidence>
<evidence type="ECO:0000256" key="5">
    <source>
        <dbReference type="ARBA" id="ARBA00023136"/>
    </source>
</evidence>
<dbReference type="Gene3D" id="1.20.1260.100">
    <property type="entry name" value="TspO/MBR protein"/>
    <property type="match status" value="1"/>
</dbReference>
<geneLocation type="plasmid" evidence="7">
    <name>pRSPA02</name>
</geneLocation>
<protein>
    <recommendedName>
        <fullName evidence="8">Tryptophan-rich sensory protein</fullName>
    </recommendedName>
</protein>